<dbReference type="InterPro" id="IPR025568">
    <property type="entry name" value="DUF4334"/>
</dbReference>
<sequence>MNIQEISQGKKVDVQKMIEFYDQLDGVDCSFMYGRWKGFEVETGHPMNGLLELASWYGKLFIDQETVYPLVILNAKKTALFFLDPKWLPLNIDFSLLKNNSKYLAGALKLLKTKDSKARLRMTEFRGTISATMIYDEKPIHDVFRKIDENTVLGWMDLKQQAQPYFFILQRDNQSSLGFE</sequence>
<protein>
    <recommendedName>
        <fullName evidence="5">DUF4334 domain-containing protein</fullName>
    </recommendedName>
</protein>
<organism evidence="3 4">
    <name type="scientific">Acinetobacter venetianus</name>
    <dbReference type="NCBI Taxonomy" id="52133"/>
    <lineage>
        <taxon>Bacteria</taxon>
        <taxon>Pseudomonadati</taxon>
        <taxon>Pseudomonadota</taxon>
        <taxon>Gammaproteobacteria</taxon>
        <taxon>Moraxellales</taxon>
        <taxon>Moraxellaceae</taxon>
        <taxon>Acinetobacter</taxon>
    </lineage>
</organism>
<dbReference type="AlphaFoldDB" id="A0A150HU84"/>
<reference evidence="3 4" key="1">
    <citation type="journal article" date="2016" name="Sci. Rep.">
        <title>Genomic and phenotypic characterization of the species Acinetobacter venetianus.</title>
        <authorList>
            <person name="Fondi M."/>
            <person name="Maida I."/>
            <person name="Perrin E."/>
            <person name="Orlandini V."/>
            <person name="La Torre L."/>
            <person name="Bosi E."/>
            <person name="Negroni A."/>
            <person name="Zanaroli G."/>
            <person name="Fava F."/>
            <person name="Decorosi F."/>
            <person name="Giovannetti L."/>
            <person name="Viti C."/>
            <person name="Vaneechoutte M."/>
            <person name="Dijkshoorn L."/>
            <person name="Fani R."/>
        </authorList>
    </citation>
    <scope>NUCLEOTIDE SEQUENCE [LARGE SCALE GENOMIC DNA]</scope>
    <source>
        <strain evidence="3 4">LUH5627</strain>
    </source>
</reference>
<evidence type="ECO:0000313" key="3">
    <source>
        <dbReference type="EMBL" id="KXZ70423.1"/>
    </source>
</evidence>
<gene>
    <name evidence="3" type="ORF">AVENLUH5627_01357</name>
</gene>
<comment type="caution">
    <text evidence="3">The sequence shown here is derived from an EMBL/GenBank/DDBJ whole genome shotgun (WGS) entry which is preliminary data.</text>
</comment>
<name>A0A150HU84_9GAMM</name>
<evidence type="ECO:0000259" key="1">
    <source>
        <dbReference type="Pfam" id="PF14231"/>
    </source>
</evidence>
<dbReference type="InterPro" id="IPR025951">
    <property type="entry name" value="GXWXG_dom"/>
</dbReference>
<dbReference type="RefSeq" id="WP_061392242.1">
    <property type="nucleotide sequence ID" value="NZ_DALYQE010000003.1"/>
</dbReference>
<dbReference type="PATRIC" id="fig|52133.18.peg.1408"/>
<accession>A0A150HU84</accession>
<feature type="domain" description="DUF4334" evidence="2">
    <location>
        <begin position="116"/>
        <end position="171"/>
    </location>
</feature>
<proteinExistence type="predicted"/>
<evidence type="ECO:0000259" key="2">
    <source>
        <dbReference type="Pfam" id="PF14232"/>
    </source>
</evidence>
<dbReference type="Proteomes" id="UP000075680">
    <property type="component" value="Unassembled WGS sequence"/>
</dbReference>
<feature type="domain" description="GXWXG" evidence="1">
    <location>
        <begin position="19"/>
        <end position="75"/>
    </location>
</feature>
<evidence type="ECO:0008006" key="5">
    <source>
        <dbReference type="Google" id="ProtNLM"/>
    </source>
</evidence>
<dbReference type="Pfam" id="PF14232">
    <property type="entry name" value="DUF4334"/>
    <property type="match status" value="1"/>
</dbReference>
<dbReference type="EMBL" id="JRUE01000126">
    <property type="protein sequence ID" value="KXZ70423.1"/>
    <property type="molecule type" value="Genomic_DNA"/>
</dbReference>
<dbReference type="Gene3D" id="2.40.128.580">
    <property type="entry name" value="GXWXG domain"/>
    <property type="match status" value="1"/>
</dbReference>
<dbReference type="Pfam" id="PF14231">
    <property type="entry name" value="GXWXG"/>
    <property type="match status" value="1"/>
</dbReference>
<evidence type="ECO:0000313" key="4">
    <source>
        <dbReference type="Proteomes" id="UP000075680"/>
    </source>
</evidence>